<dbReference type="AlphaFoldDB" id="A0A6A6J972"/>
<dbReference type="GeneID" id="54546810"/>
<name>A0A6A6J972_WESOR</name>
<feature type="transmembrane region" description="Helical" evidence="1">
    <location>
        <begin position="33"/>
        <end position="57"/>
    </location>
</feature>
<keyword evidence="1" id="KW-0472">Membrane</keyword>
<keyword evidence="1" id="KW-1133">Transmembrane helix</keyword>
<evidence type="ECO:0000256" key="1">
    <source>
        <dbReference type="SAM" id="Phobius"/>
    </source>
</evidence>
<keyword evidence="1" id="KW-0812">Transmembrane</keyword>
<evidence type="ECO:0000313" key="3">
    <source>
        <dbReference type="Proteomes" id="UP000800097"/>
    </source>
</evidence>
<dbReference type="EMBL" id="ML986515">
    <property type="protein sequence ID" value="KAF2272942.1"/>
    <property type="molecule type" value="Genomic_DNA"/>
</dbReference>
<proteinExistence type="predicted"/>
<protein>
    <submittedName>
        <fullName evidence="2">Uncharacterized protein</fullName>
    </submittedName>
</protein>
<keyword evidence="3" id="KW-1185">Reference proteome</keyword>
<accession>A0A6A6J972</accession>
<organism evidence="2 3">
    <name type="scientific">Westerdykella ornata</name>
    <dbReference type="NCBI Taxonomy" id="318751"/>
    <lineage>
        <taxon>Eukaryota</taxon>
        <taxon>Fungi</taxon>
        <taxon>Dikarya</taxon>
        <taxon>Ascomycota</taxon>
        <taxon>Pezizomycotina</taxon>
        <taxon>Dothideomycetes</taxon>
        <taxon>Pleosporomycetidae</taxon>
        <taxon>Pleosporales</taxon>
        <taxon>Sporormiaceae</taxon>
        <taxon>Westerdykella</taxon>
    </lineage>
</organism>
<evidence type="ECO:0000313" key="2">
    <source>
        <dbReference type="EMBL" id="KAF2272942.1"/>
    </source>
</evidence>
<reference evidence="2" key="1">
    <citation type="journal article" date="2020" name="Stud. Mycol.">
        <title>101 Dothideomycetes genomes: a test case for predicting lifestyles and emergence of pathogens.</title>
        <authorList>
            <person name="Haridas S."/>
            <person name="Albert R."/>
            <person name="Binder M."/>
            <person name="Bloem J."/>
            <person name="Labutti K."/>
            <person name="Salamov A."/>
            <person name="Andreopoulos B."/>
            <person name="Baker S."/>
            <person name="Barry K."/>
            <person name="Bills G."/>
            <person name="Bluhm B."/>
            <person name="Cannon C."/>
            <person name="Castanera R."/>
            <person name="Culley D."/>
            <person name="Daum C."/>
            <person name="Ezra D."/>
            <person name="Gonzalez J."/>
            <person name="Henrissat B."/>
            <person name="Kuo A."/>
            <person name="Liang C."/>
            <person name="Lipzen A."/>
            <person name="Lutzoni F."/>
            <person name="Magnuson J."/>
            <person name="Mondo S."/>
            <person name="Nolan M."/>
            <person name="Ohm R."/>
            <person name="Pangilinan J."/>
            <person name="Park H.-J."/>
            <person name="Ramirez L."/>
            <person name="Alfaro M."/>
            <person name="Sun H."/>
            <person name="Tritt A."/>
            <person name="Yoshinaga Y."/>
            <person name="Zwiers L.-H."/>
            <person name="Turgeon B."/>
            <person name="Goodwin S."/>
            <person name="Spatafora J."/>
            <person name="Crous P."/>
            <person name="Grigoriev I."/>
        </authorList>
    </citation>
    <scope>NUCLEOTIDE SEQUENCE</scope>
    <source>
        <strain evidence="2">CBS 379.55</strain>
    </source>
</reference>
<dbReference type="Proteomes" id="UP000800097">
    <property type="component" value="Unassembled WGS sequence"/>
</dbReference>
<gene>
    <name evidence="2" type="ORF">EI97DRAFT_195391</name>
</gene>
<dbReference type="RefSeq" id="XP_033650481.1">
    <property type="nucleotide sequence ID" value="XM_033793635.1"/>
</dbReference>
<sequence length="83" mass="9818">MPCRDRCPPRRNGISKCPEDHPSRSLIRQIHHLGFHFTSCFAGVFVADGIVFFRVRVRWNSVTSYKREKRPLRPHCQPRLRTC</sequence>